<feature type="transmembrane region" description="Helical" evidence="1">
    <location>
        <begin position="114"/>
        <end position="137"/>
    </location>
</feature>
<keyword evidence="3" id="KW-1185">Reference proteome</keyword>
<feature type="transmembrane region" description="Helical" evidence="1">
    <location>
        <begin position="6"/>
        <end position="23"/>
    </location>
</feature>
<dbReference type="AlphaFoldDB" id="A0A3N5DSW0"/>
<dbReference type="EMBL" id="RPFZ01000001">
    <property type="protein sequence ID" value="RPF72371.1"/>
    <property type="molecule type" value="Genomic_DNA"/>
</dbReference>
<evidence type="ECO:0000256" key="1">
    <source>
        <dbReference type="SAM" id="Phobius"/>
    </source>
</evidence>
<name>A0A3N5DSW0_9SPHN</name>
<dbReference type="InterPro" id="IPR025461">
    <property type="entry name" value="ABA4-like"/>
</dbReference>
<protein>
    <submittedName>
        <fullName evidence="2">DUF4281 domain-containing protein</fullName>
    </submittedName>
</protein>
<evidence type="ECO:0000313" key="2">
    <source>
        <dbReference type="EMBL" id="RPF72371.1"/>
    </source>
</evidence>
<evidence type="ECO:0000313" key="3">
    <source>
        <dbReference type="Proteomes" id="UP000275232"/>
    </source>
</evidence>
<organism evidence="2 3">
    <name type="scientific">Aurantiacibacter spongiae</name>
    <dbReference type="NCBI Taxonomy" id="2488860"/>
    <lineage>
        <taxon>Bacteria</taxon>
        <taxon>Pseudomonadati</taxon>
        <taxon>Pseudomonadota</taxon>
        <taxon>Alphaproteobacteria</taxon>
        <taxon>Sphingomonadales</taxon>
        <taxon>Erythrobacteraceae</taxon>
        <taxon>Aurantiacibacter</taxon>
    </lineage>
</organism>
<keyword evidence="1" id="KW-0472">Membrane</keyword>
<comment type="caution">
    <text evidence="2">The sequence shown here is derived from an EMBL/GenBank/DDBJ whole genome shotgun (WGS) entry which is preliminary data.</text>
</comment>
<accession>A0A3N5DSW0</accession>
<keyword evidence="1" id="KW-0812">Transmembrane</keyword>
<dbReference type="Proteomes" id="UP000275232">
    <property type="component" value="Unassembled WGS sequence"/>
</dbReference>
<sequence length="153" mass="16356">MWNTIFGMANLWALLAWTVLIALPRKPVSLSALMYAGVGLLCLAYVLLVALVLGGLVHTGGEQGAISFTSVPGVRAIFSTDAGVTIGWIHYLALDLFAGLWIARDAEAKAYSRLLQAPVLLLTFMAGPAGLGVWLLVREGRARAVAGPRKRLR</sequence>
<gene>
    <name evidence="2" type="ORF">EG799_12600</name>
</gene>
<dbReference type="Pfam" id="PF14108">
    <property type="entry name" value="ABA4-like"/>
    <property type="match status" value="1"/>
</dbReference>
<dbReference type="RefSeq" id="WP_123881842.1">
    <property type="nucleotide sequence ID" value="NZ_RPFZ01000001.1"/>
</dbReference>
<keyword evidence="1" id="KW-1133">Transmembrane helix</keyword>
<dbReference type="OrthoDB" id="345237at2"/>
<feature type="transmembrane region" description="Helical" evidence="1">
    <location>
        <begin position="35"/>
        <end position="57"/>
    </location>
</feature>
<reference evidence="2 3" key="1">
    <citation type="submission" date="2018-11" db="EMBL/GenBank/DDBJ databases">
        <title>Erythrobacter spongiae sp. nov., isolated from a marine sponge.</title>
        <authorList>
            <person name="Zhuang L."/>
            <person name="Luo L."/>
        </authorList>
    </citation>
    <scope>NUCLEOTIDE SEQUENCE [LARGE SCALE GENOMIC DNA]</scope>
    <source>
        <strain evidence="2 3">HN-E23</strain>
    </source>
</reference>
<feature type="transmembrane region" description="Helical" evidence="1">
    <location>
        <begin position="77"/>
        <end position="102"/>
    </location>
</feature>
<proteinExistence type="predicted"/>